<dbReference type="AlphaFoldDB" id="A0A9N8ZSJ8"/>
<comment type="caution">
    <text evidence="2">The sequence shown here is derived from an EMBL/GenBank/DDBJ whole genome shotgun (WGS) entry which is preliminary data.</text>
</comment>
<feature type="compositionally biased region" description="Polar residues" evidence="1">
    <location>
        <begin position="97"/>
        <end position="113"/>
    </location>
</feature>
<gene>
    <name evidence="2" type="ORF">RFULGI_LOCUS2689</name>
</gene>
<feature type="compositionally biased region" description="Low complexity" evidence="1">
    <location>
        <begin position="44"/>
        <end position="55"/>
    </location>
</feature>
<organism evidence="2 3">
    <name type="scientific">Racocetra fulgida</name>
    <dbReference type="NCBI Taxonomy" id="60492"/>
    <lineage>
        <taxon>Eukaryota</taxon>
        <taxon>Fungi</taxon>
        <taxon>Fungi incertae sedis</taxon>
        <taxon>Mucoromycota</taxon>
        <taxon>Glomeromycotina</taxon>
        <taxon>Glomeromycetes</taxon>
        <taxon>Diversisporales</taxon>
        <taxon>Gigasporaceae</taxon>
        <taxon>Racocetra</taxon>
    </lineage>
</organism>
<accession>A0A9N8ZSJ8</accession>
<evidence type="ECO:0000256" key="1">
    <source>
        <dbReference type="SAM" id="MobiDB-lite"/>
    </source>
</evidence>
<feature type="region of interest" description="Disordered" evidence="1">
    <location>
        <begin position="97"/>
        <end position="123"/>
    </location>
</feature>
<name>A0A9N8ZSJ8_9GLOM</name>
<evidence type="ECO:0000313" key="3">
    <source>
        <dbReference type="Proteomes" id="UP000789396"/>
    </source>
</evidence>
<feature type="compositionally biased region" description="Polar residues" evidence="1">
    <location>
        <begin position="1"/>
        <end position="32"/>
    </location>
</feature>
<protein>
    <submittedName>
        <fullName evidence="2">4155_t:CDS:1</fullName>
    </submittedName>
</protein>
<proteinExistence type="predicted"/>
<evidence type="ECO:0000313" key="2">
    <source>
        <dbReference type="EMBL" id="CAG8506506.1"/>
    </source>
</evidence>
<dbReference type="EMBL" id="CAJVPZ010002111">
    <property type="protein sequence ID" value="CAG8506506.1"/>
    <property type="molecule type" value="Genomic_DNA"/>
</dbReference>
<sequence length="123" mass="13319">MKINVNSKNEDSLSVNKISSVTGPSPTSSKASTKNEDSLFINETSSITNPSTTNSKNKKKLSTIKNKLPIKPSSKIAKPCTRTRTCRKLTDLAKEALTNSDEQAATSPPNNIQPEIKDMVKNA</sequence>
<reference evidence="2" key="1">
    <citation type="submission" date="2021-06" db="EMBL/GenBank/DDBJ databases">
        <authorList>
            <person name="Kallberg Y."/>
            <person name="Tangrot J."/>
            <person name="Rosling A."/>
        </authorList>
    </citation>
    <scope>NUCLEOTIDE SEQUENCE</scope>
    <source>
        <strain evidence="2">IN212</strain>
    </source>
</reference>
<dbReference type="OrthoDB" id="2419632at2759"/>
<keyword evidence="3" id="KW-1185">Reference proteome</keyword>
<feature type="region of interest" description="Disordered" evidence="1">
    <location>
        <begin position="1"/>
        <end position="60"/>
    </location>
</feature>
<dbReference type="Proteomes" id="UP000789396">
    <property type="component" value="Unassembled WGS sequence"/>
</dbReference>